<evidence type="ECO:0000313" key="3">
    <source>
        <dbReference type="Proteomes" id="UP001381693"/>
    </source>
</evidence>
<keyword evidence="1" id="KW-0812">Transmembrane</keyword>
<name>A0AAN9A2T0_HALRR</name>
<dbReference type="AlphaFoldDB" id="A0AAN9A2T0"/>
<keyword evidence="1" id="KW-1133">Transmembrane helix</keyword>
<evidence type="ECO:0000256" key="1">
    <source>
        <dbReference type="SAM" id="Phobius"/>
    </source>
</evidence>
<sequence>MTYITHSESAVANVKAKDPWPTPIVIVTLSITLKLVLLRMMRSMRQVRCPWHVTEDCGNIIPAPVLLDL</sequence>
<reference evidence="2 3" key="1">
    <citation type="submission" date="2023-11" db="EMBL/GenBank/DDBJ databases">
        <title>Halocaridina rubra genome assembly.</title>
        <authorList>
            <person name="Smith C."/>
        </authorList>
    </citation>
    <scope>NUCLEOTIDE SEQUENCE [LARGE SCALE GENOMIC DNA]</scope>
    <source>
        <strain evidence="2">EP-1</strain>
        <tissue evidence="2">Whole</tissue>
    </source>
</reference>
<accession>A0AAN9A2T0</accession>
<dbReference type="EMBL" id="JAXCGZ010013629">
    <property type="protein sequence ID" value="KAK7072174.1"/>
    <property type="molecule type" value="Genomic_DNA"/>
</dbReference>
<organism evidence="2 3">
    <name type="scientific">Halocaridina rubra</name>
    <name type="common">Hawaiian red shrimp</name>
    <dbReference type="NCBI Taxonomy" id="373956"/>
    <lineage>
        <taxon>Eukaryota</taxon>
        <taxon>Metazoa</taxon>
        <taxon>Ecdysozoa</taxon>
        <taxon>Arthropoda</taxon>
        <taxon>Crustacea</taxon>
        <taxon>Multicrustacea</taxon>
        <taxon>Malacostraca</taxon>
        <taxon>Eumalacostraca</taxon>
        <taxon>Eucarida</taxon>
        <taxon>Decapoda</taxon>
        <taxon>Pleocyemata</taxon>
        <taxon>Caridea</taxon>
        <taxon>Atyoidea</taxon>
        <taxon>Atyidae</taxon>
        <taxon>Halocaridina</taxon>
    </lineage>
</organism>
<dbReference type="Proteomes" id="UP001381693">
    <property type="component" value="Unassembled WGS sequence"/>
</dbReference>
<keyword evidence="1" id="KW-0472">Membrane</keyword>
<feature type="transmembrane region" description="Helical" evidence="1">
    <location>
        <begin position="20"/>
        <end position="38"/>
    </location>
</feature>
<gene>
    <name evidence="2" type="ORF">SK128_000168</name>
</gene>
<proteinExistence type="predicted"/>
<evidence type="ECO:0000313" key="2">
    <source>
        <dbReference type="EMBL" id="KAK7072174.1"/>
    </source>
</evidence>
<keyword evidence="3" id="KW-1185">Reference proteome</keyword>
<comment type="caution">
    <text evidence="2">The sequence shown here is derived from an EMBL/GenBank/DDBJ whole genome shotgun (WGS) entry which is preliminary data.</text>
</comment>
<protein>
    <submittedName>
        <fullName evidence="2">Uncharacterized protein</fullName>
    </submittedName>
</protein>